<keyword evidence="2" id="KW-1185">Reference proteome</keyword>
<sequence length="164" mass="18237">MWRRPYDEEIRWTYENVVPSENSAIVADAGRVSFATEAFLDQRRSVGFAAEDGHTYCVSPVASRVSRTAEVNFWAVGVDCCSLQGHFECSLQAQRAGSGALVRLTDLTIGNPRFRPYAALLVRALVRLTDLTIGNPRSVGATYRPDNWKSEVACYGSWWQRSAG</sequence>
<dbReference type="AlphaFoldDB" id="A0A1Q9F4M7"/>
<reference evidence="1 2" key="1">
    <citation type="submission" date="2016-02" db="EMBL/GenBank/DDBJ databases">
        <title>Genome analysis of coral dinoflagellate symbionts highlights evolutionary adaptations to a symbiotic lifestyle.</title>
        <authorList>
            <person name="Aranda M."/>
            <person name="Li Y."/>
            <person name="Liew Y.J."/>
            <person name="Baumgarten S."/>
            <person name="Simakov O."/>
            <person name="Wilson M."/>
            <person name="Piel J."/>
            <person name="Ashoor H."/>
            <person name="Bougouffa S."/>
            <person name="Bajic V.B."/>
            <person name="Ryu T."/>
            <person name="Ravasi T."/>
            <person name="Bayer T."/>
            <person name="Micklem G."/>
            <person name="Kim H."/>
            <person name="Bhak J."/>
            <person name="Lajeunesse T.C."/>
            <person name="Voolstra C.R."/>
        </authorList>
    </citation>
    <scope>NUCLEOTIDE SEQUENCE [LARGE SCALE GENOMIC DNA]</scope>
    <source>
        <strain evidence="1 2">CCMP2467</strain>
    </source>
</reference>
<organism evidence="1 2">
    <name type="scientific">Symbiodinium microadriaticum</name>
    <name type="common">Dinoflagellate</name>
    <name type="synonym">Zooxanthella microadriatica</name>
    <dbReference type="NCBI Taxonomy" id="2951"/>
    <lineage>
        <taxon>Eukaryota</taxon>
        <taxon>Sar</taxon>
        <taxon>Alveolata</taxon>
        <taxon>Dinophyceae</taxon>
        <taxon>Suessiales</taxon>
        <taxon>Symbiodiniaceae</taxon>
        <taxon>Symbiodinium</taxon>
    </lineage>
</organism>
<evidence type="ECO:0000313" key="2">
    <source>
        <dbReference type="Proteomes" id="UP000186817"/>
    </source>
</evidence>
<dbReference type="Proteomes" id="UP000186817">
    <property type="component" value="Unassembled WGS sequence"/>
</dbReference>
<name>A0A1Q9F4M7_SYMMI</name>
<accession>A0A1Q9F4M7</accession>
<protein>
    <submittedName>
        <fullName evidence="1">Uncharacterized protein</fullName>
    </submittedName>
</protein>
<evidence type="ECO:0000313" key="1">
    <source>
        <dbReference type="EMBL" id="OLQ14592.1"/>
    </source>
</evidence>
<proteinExistence type="predicted"/>
<gene>
    <name evidence="1" type="ORF">AK812_SmicGene1267</name>
</gene>
<dbReference type="EMBL" id="LSRX01000013">
    <property type="protein sequence ID" value="OLQ14592.1"/>
    <property type="molecule type" value="Genomic_DNA"/>
</dbReference>
<dbReference type="OrthoDB" id="438736at2759"/>
<comment type="caution">
    <text evidence="1">The sequence shown here is derived from an EMBL/GenBank/DDBJ whole genome shotgun (WGS) entry which is preliminary data.</text>
</comment>